<dbReference type="RefSeq" id="WP_261405314.1">
    <property type="nucleotide sequence ID" value="NZ_CP081869.1"/>
</dbReference>
<dbReference type="InterPro" id="IPR011723">
    <property type="entry name" value="Znf/thioredoxin_put"/>
</dbReference>
<feature type="transmembrane region" description="Helical" evidence="1">
    <location>
        <begin position="144"/>
        <end position="162"/>
    </location>
</feature>
<organism evidence="3 4">
    <name type="scientific">Chenggangzhangella methanolivorans</name>
    <dbReference type="NCBI Taxonomy" id="1437009"/>
    <lineage>
        <taxon>Bacteria</taxon>
        <taxon>Pseudomonadati</taxon>
        <taxon>Pseudomonadota</taxon>
        <taxon>Alphaproteobacteria</taxon>
        <taxon>Hyphomicrobiales</taxon>
        <taxon>Methylopilaceae</taxon>
        <taxon>Chenggangzhangella</taxon>
    </lineage>
</organism>
<evidence type="ECO:0000313" key="4">
    <source>
        <dbReference type="Proteomes" id="UP000825701"/>
    </source>
</evidence>
<dbReference type="AlphaFoldDB" id="A0A9E6REC6"/>
<dbReference type="EMBL" id="CP081869">
    <property type="protein sequence ID" value="QZO01948.1"/>
    <property type="molecule type" value="Genomic_DNA"/>
</dbReference>
<sequence>MLTSITCPSCEASYRVPADRLGAGRKVRCQRCRDEWYATPDHETAPVDAPEAAAEAEIETEAPAVVAQPLEAPVVVVTAPEPILSLEEASEIEVIERPERIDGAAPKPARGAPRGVGGYLARRRRTSAAGGRPRAAATPRRPRLSAVAVAIGVVALGALAGARVEIVRLAPSLASLYEAFGLQVNVRGLAIRDVRSAEELVDGSPVLLVTGLVENVSAGELDVPRLRLAVTAGGERELYAWTTVAARPKLQPGETATFRARLASPPAEGQAIAVRFLARHDLMASLGH</sequence>
<reference evidence="3" key="1">
    <citation type="submission" date="2021-08" db="EMBL/GenBank/DDBJ databases">
        <authorList>
            <person name="Zhang H."/>
            <person name="Xu M."/>
            <person name="Yu Z."/>
            <person name="Yang L."/>
            <person name="Cai Y."/>
        </authorList>
    </citation>
    <scope>NUCLEOTIDE SEQUENCE</scope>
    <source>
        <strain evidence="3">CHL1</strain>
    </source>
</reference>
<dbReference type="NCBIfam" id="TIGR02098">
    <property type="entry name" value="MJ0042_CXXC"/>
    <property type="match status" value="1"/>
</dbReference>
<dbReference type="Proteomes" id="UP000825701">
    <property type="component" value="Chromosome"/>
</dbReference>
<evidence type="ECO:0000256" key="1">
    <source>
        <dbReference type="SAM" id="Phobius"/>
    </source>
</evidence>
<accession>A0A9E6REC6</accession>
<keyword evidence="1" id="KW-0812">Transmembrane</keyword>
<protein>
    <submittedName>
        <fullName evidence="3">Zinc-ribbon domain-containing protein</fullName>
    </submittedName>
</protein>
<keyword evidence="1" id="KW-1133">Transmembrane helix</keyword>
<dbReference type="Pfam" id="PF13717">
    <property type="entry name" value="Zn_ribbon_4"/>
    <property type="match status" value="1"/>
</dbReference>
<feature type="domain" description="Zinc finger/thioredoxin putative" evidence="2">
    <location>
        <begin position="5"/>
        <end position="36"/>
    </location>
</feature>
<name>A0A9E6REC6_9HYPH</name>
<keyword evidence="1" id="KW-0472">Membrane</keyword>
<gene>
    <name evidence="3" type="ORF">K6K41_11915</name>
</gene>
<proteinExistence type="predicted"/>
<dbReference type="KEGG" id="cmet:K6K41_11915"/>
<keyword evidence="4" id="KW-1185">Reference proteome</keyword>
<evidence type="ECO:0000259" key="2">
    <source>
        <dbReference type="Pfam" id="PF13717"/>
    </source>
</evidence>
<evidence type="ECO:0000313" key="3">
    <source>
        <dbReference type="EMBL" id="QZO01948.1"/>
    </source>
</evidence>